<keyword evidence="6" id="KW-1185">Reference proteome</keyword>
<dbReference type="NCBIfam" id="TIGR00370">
    <property type="entry name" value="5-oxoprolinase subunit PxpB"/>
    <property type="match status" value="1"/>
</dbReference>
<dbReference type="Gene3D" id="2.40.100.10">
    <property type="entry name" value="Cyclophilin-like"/>
    <property type="match status" value="1"/>
</dbReference>
<dbReference type="InterPro" id="IPR010016">
    <property type="entry name" value="PxpB"/>
</dbReference>
<dbReference type="SUPFAM" id="SSF50891">
    <property type="entry name" value="Cyclophilin-like"/>
    <property type="match status" value="1"/>
</dbReference>
<dbReference type="Proteomes" id="UP001623660">
    <property type="component" value="Unassembled WGS sequence"/>
</dbReference>
<protein>
    <submittedName>
        <fullName evidence="5">5-oxoprolinase subunit PxpB</fullName>
        <ecNumber evidence="5">3.5.2.9</ecNumber>
    </submittedName>
</protein>
<dbReference type="EMBL" id="JBJHZX010000005">
    <property type="protein sequence ID" value="MFL0194971.1"/>
    <property type="molecule type" value="Genomic_DNA"/>
</dbReference>
<dbReference type="PANTHER" id="PTHR34698:SF2">
    <property type="entry name" value="5-OXOPROLINASE SUBUNIT B"/>
    <property type="match status" value="1"/>
</dbReference>
<proteinExistence type="predicted"/>
<accession>A0ABW8SHZ9</accession>
<dbReference type="Gene3D" id="3.30.1360.40">
    <property type="match status" value="1"/>
</dbReference>
<dbReference type="PANTHER" id="PTHR34698">
    <property type="entry name" value="5-OXOPROLINASE SUBUNIT B"/>
    <property type="match status" value="1"/>
</dbReference>
<dbReference type="SMART" id="SM00796">
    <property type="entry name" value="AHS1"/>
    <property type="match status" value="1"/>
</dbReference>
<keyword evidence="3" id="KW-0067">ATP-binding</keyword>
<feature type="domain" description="Carboxyltransferase" evidence="4">
    <location>
        <begin position="8"/>
        <end position="218"/>
    </location>
</feature>
<evidence type="ECO:0000256" key="3">
    <source>
        <dbReference type="ARBA" id="ARBA00022840"/>
    </source>
</evidence>
<reference evidence="5 6" key="1">
    <citation type="submission" date="2024-11" db="EMBL/GenBank/DDBJ databases">
        <authorList>
            <person name="Heng Y.C."/>
            <person name="Lim A.C.H."/>
            <person name="Lee J.K.Y."/>
            <person name="Kittelmann S."/>
        </authorList>
    </citation>
    <scope>NUCLEOTIDE SEQUENCE [LARGE SCALE GENOMIC DNA]</scope>
    <source>
        <strain evidence="5 6">WILCCON 0269</strain>
    </source>
</reference>
<dbReference type="RefSeq" id="WP_406791088.1">
    <property type="nucleotide sequence ID" value="NZ_JBJHZX010000005.1"/>
</dbReference>
<dbReference type="InterPro" id="IPR003833">
    <property type="entry name" value="CT_C_D"/>
</dbReference>
<organism evidence="5 6">
    <name type="scientific">Candidatus Clostridium eludens</name>
    <dbReference type="NCBI Taxonomy" id="3381663"/>
    <lineage>
        <taxon>Bacteria</taxon>
        <taxon>Bacillati</taxon>
        <taxon>Bacillota</taxon>
        <taxon>Clostridia</taxon>
        <taxon>Eubacteriales</taxon>
        <taxon>Clostridiaceae</taxon>
        <taxon>Clostridium</taxon>
    </lineage>
</organism>
<evidence type="ECO:0000259" key="4">
    <source>
        <dbReference type="SMART" id="SM00796"/>
    </source>
</evidence>
<dbReference type="InterPro" id="IPR029000">
    <property type="entry name" value="Cyclophilin-like_dom_sf"/>
</dbReference>
<comment type="caution">
    <text evidence="5">The sequence shown here is derived from an EMBL/GenBank/DDBJ whole genome shotgun (WGS) entry which is preliminary data.</text>
</comment>
<gene>
    <name evidence="5" type="primary">pxpB</name>
    <name evidence="5" type="ORF">ACJDU8_05185</name>
</gene>
<evidence type="ECO:0000256" key="1">
    <source>
        <dbReference type="ARBA" id="ARBA00022741"/>
    </source>
</evidence>
<dbReference type="Pfam" id="PF02682">
    <property type="entry name" value="CT_C_D"/>
    <property type="match status" value="1"/>
</dbReference>
<dbReference type="GO" id="GO:0017168">
    <property type="term" value="F:5-oxoprolinase (ATP-hydrolyzing) activity"/>
    <property type="evidence" value="ECO:0007669"/>
    <property type="project" value="UniProtKB-EC"/>
</dbReference>
<name>A0ABW8SHZ9_9CLOT</name>
<dbReference type="SUPFAM" id="SSF160467">
    <property type="entry name" value="PH0987 N-terminal domain-like"/>
    <property type="match status" value="1"/>
</dbReference>
<dbReference type="EC" id="3.5.2.9" evidence="5"/>
<sequence>MKQYEFKWSIFPVSESAVLVEFGKEINKDIHQIVRMFAKYLDEHPFTGMVEYVPAFSTLTIFYDAVKVKSVTEGEQQCCEIVSLMIDKMLCNLNLSLEGKVRIVKIPVCYGGEFGPDLQYVARYNNISLDRVIKIHSSNEYVVYMIGFAPGFPYLGGMSKEISTPRRKSPRKSVPIGSVGIAGMQTGIYPISTPGGWQIIGSTPRALFCPHKCPPSILKPGDIVKFYSISLSEYEKYKESEK</sequence>
<evidence type="ECO:0000313" key="5">
    <source>
        <dbReference type="EMBL" id="MFL0194971.1"/>
    </source>
</evidence>
<keyword evidence="1" id="KW-0547">Nucleotide-binding</keyword>
<evidence type="ECO:0000256" key="2">
    <source>
        <dbReference type="ARBA" id="ARBA00022801"/>
    </source>
</evidence>
<evidence type="ECO:0000313" key="6">
    <source>
        <dbReference type="Proteomes" id="UP001623660"/>
    </source>
</evidence>
<keyword evidence="2 5" id="KW-0378">Hydrolase</keyword>